<sequence>MTQKIIDNCSTKKVRDPKLGLPRILALAFVFLWFFIGGIAHFAFTELEMKIVPPWLPAHRELVVISGVFELAGAIGILFTRTRRIAGWGLILLTIAVTPANIFMLQNASQFPDVPYWALVARLPLQMLLLLCIWWATKPPLLHR</sequence>
<feature type="transmembrane region" description="Helical" evidence="1">
    <location>
        <begin position="116"/>
        <end position="136"/>
    </location>
</feature>
<proteinExistence type="predicted"/>
<evidence type="ECO:0000313" key="3">
    <source>
        <dbReference type="Proteomes" id="UP001597206"/>
    </source>
</evidence>
<dbReference type="Proteomes" id="UP001597206">
    <property type="component" value="Unassembled WGS sequence"/>
</dbReference>
<evidence type="ECO:0000313" key="2">
    <source>
        <dbReference type="EMBL" id="MFD1121798.1"/>
    </source>
</evidence>
<accession>A0ABW3PBL0</accession>
<protein>
    <recommendedName>
        <fullName evidence="4">DoxX family membrane protein</fullName>
    </recommendedName>
</protein>
<keyword evidence="3" id="KW-1185">Reference proteome</keyword>
<comment type="caution">
    <text evidence="2">The sequence shown here is derived from an EMBL/GenBank/DDBJ whole genome shotgun (WGS) entry which is preliminary data.</text>
</comment>
<keyword evidence="1" id="KW-0472">Membrane</keyword>
<dbReference type="RefSeq" id="WP_379031192.1">
    <property type="nucleotide sequence ID" value="NZ_JBHTLN010000001.1"/>
</dbReference>
<feature type="transmembrane region" description="Helical" evidence="1">
    <location>
        <begin position="86"/>
        <end position="104"/>
    </location>
</feature>
<evidence type="ECO:0008006" key="4">
    <source>
        <dbReference type="Google" id="ProtNLM"/>
    </source>
</evidence>
<gene>
    <name evidence="2" type="ORF">ACFQ2T_04735</name>
</gene>
<dbReference type="PANTHER" id="PTHR36974">
    <property type="entry name" value="MEMBRANE PROTEIN-RELATED"/>
    <property type="match status" value="1"/>
</dbReference>
<organism evidence="2 3">
    <name type="scientific">Methylophilus flavus</name>
    <dbReference type="NCBI Taxonomy" id="640084"/>
    <lineage>
        <taxon>Bacteria</taxon>
        <taxon>Pseudomonadati</taxon>
        <taxon>Pseudomonadota</taxon>
        <taxon>Betaproteobacteria</taxon>
        <taxon>Nitrosomonadales</taxon>
        <taxon>Methylophilaceae</taxon>
        <taxon>Methylophilus</taxon>
    </lineage>
</organism>
<feature type="transmembrane region" description="Helical" evidence="1">
    <location>
        <begin position="21"/>
        <end position="42"/>
    </location>
</feature>
<feature type="transmembrane region" description="Helical" evidence="1">
    <location>
        <begin position="62"/>
        <end position="79"/>
    </location>
</feature>
<evidence type="ECO:0000256" key="1">
    <source>
        <dbReference type="SAM" id="Phobius"/>
    </source>
</evidence>
<dbReference type="EMBL" id="JBHTLN010000001">
    <property type="protein sequence ID" value="MFD1121798.1"/>
    <property type="molecule type" value="Genomic_DNA"/>
</dbReference>
<keyword evidence="1" id="KW-1133">Transmembrane helix</keyword>
<dbReference type="PANTHER" id="PTHR36974:SF1">
    <property type="entry name" value="DOXX FAMILY MEMBRANE PROTEIN"/>
    <property type="match status" value="1"/>
</dbReference>
<keyword evidence="1" id="KW-0812">Transmembrane</keyword>
<reference evidence="3" key="1">
    <citation type="journal article" date="2019" name="Int. J. Syst. Evol. Microbiol.">
        <title>The Global Catalogue of Microorganisms (GCM) 10K type strain sequencing project: providing services to taxonomists for standard genome sequencing and annotation.</title>
        <authorList>
            <consortium name="The Broad Institute Genomics Platform"/>
            <consortium name="The Broad Institute Genome Sequencing Center for Infectious Disease"/>
            <person name="Wu L."/>
            <person name="Ma J."/>
        </authorList>
    </citation>
    <scope>NUCLEOTIDE SEQUENCE [LARGE SCALE GENOMIC DNA]</scope>
    <source>
        <strain evidence="3">CCUG 58411</strain>
    </source>
</reference>
<name>A0ABW3PBL0_9PROT</name>